<dbReference type="AlphaFoldDB" id="A0A7J5US51"/>
<dbReference type="SUPFAM" id="SSF54909">
    <property type="entry name" value="Dimeric alpha+beta barrel"/>
    <property type="match status" value="1"/>
</dbReference>
<dbReference type="Gene3D" id="3.30.70.100">
    <property type="match status" value="1"/>
</dbReference>
<protein>
    <submittedName>
        <fullName evidence="1">L-rhamnose mutarotase</fullName>
        <ecNumber evidence="1">5.1.3.32</ecNumber>
    </submittedName>
</protein>
<dbReference type="EMBL" id="WHJE01000012">
    <property type="protein sequence ID" value="KAE8765292.1"/>
    <property type="molecule type" value="Genomic_DNA"/>
</dbReference>
<dbReference type="GO" id="GO:0062192">
    <property type="term" value="F:L-rhamnose mutarotase activity"/>
    <property type="evidence" value="ECO:0007669"/>
    <property type="project" value="UniProtKB-EC"/>
</dbReference>
<gene>
    <name evidence="1" type="ORF">GB883_04410</name>
</gene>
<dbReference type="InterPro" id="IPR011008">
    <property type="entry name" value="Dimeric_a/b-barrel"/>
</dbReference>
<proteinExistence type="predicted"/>
<dbReference type="RefSeq" id="WP_152202264.1">
    <property type="nucleotide sequence ID" value="NZ_VUKF01000012.1"/>
</dbReference>
<reference evidence="1 2" key="1">
    <citation type="submission" date="2019-10" db="EMBL/GenBank/DDBJ databases">
        <title>Georgenia wutianyii sp. nov. and Georgenia yuyongxinii sp. nov. isolated from plateau pika (Ochotona curzoniae) in the Qinghai-Tibet plateau of China.</title>
        <authorList>
            <person name="Tian Z."/>
        </authorList>
    </citation>
    <scope>NUCLEOTIDE SEQUENCE [LARGE SCALE GENOMIC DNA]</scope>
    <source>
        <strain evidence="1 2">DSM 21501</strain>
    </source>
</reference>
<comment type="caution">
    <text evidence="1">The sequence shown here is derived from an EMBL/GenBank/DDBJ whole genome shotgun (WGS) entry which is preliminary data.</text>
</comment>
<sequence>MRVAVHVRLRAGREADYDAAHREVPAELIAAIRDAGVTGWQIWRSGRDVFQVIDCEDYARLLAALEHLPVNVAWQERMATLQEVTHDYSAAGAAATVPQVWDLGALP</sequence>
<keyword evidence="2" id="KW-1185">Reference proteome</keyword>
<name>A0A7J5US51_9MICO</name>
<keyword evidence="1" id="KW-0413">Isomerase</keyword>
<dbReference type="Pfam" id="PF05336">
    <property type="entry name" value="rhaM"/>
    <property type="match status" value="1"/>
</dbReference>
<evidence type="ECO:0000313" key="1">
    <source>
        <dbReference type="EMBL" id="KAE8765292.1"/>
    </source>
</evidence>
<dbReference type="OrthoDB" id="3826869at2"/>
<evidence type="ECO:0000313" key="2">
    <source>
        <dbReference type="Proteomes" id="UP000451860"/>
    </source>
</evidence>
<dbReference type="InterPro" id="IPR008000">
    <property type="entry name" value="Rham/fucose_mutarotase"/>
</dbReference>
<accession>A0A7J5US51</accession>
<dbReference type="Proteomes" id="UP000451860">
    <property type="component" value="Unassembled WGS sequence"/>
</dbReference>
<dbReference type="EC" id="5.1.3.32" evidence="1"/>
<organism evidence="1 2">
    <name type="scientific">Georgenia thermotolerans</name>
    <dbReference type="NCBI Taxonomy" id="527326"/>
    <lineage>
        <taxon>Bacteria</taxon>
        <taxon>Bacillati</taxon>
        <taxon>Actinomycetota</taxon>
        <taxon>Actinomycetes</taxon>
        <taxon>Micrococcales</taxon>
        <taxon>Bogoriellaceae</taxon>
        <taxon>Georgenia</taxon>
    </lineage>
</organism>